<evidence type="ECO:0008006" key="2">
    <source>
        <dbReference type="Google" id="ProtNLM"/>
    </source>
</evidence>
<dbReference type="InterPro" id="IPR043128">
    <property type="entry name" value="Rev_trsase/Diguanyl_cyclase"/>
</dbReference>
<dbReference type="SUPFAM" id="SSF55073">
    <property type="entry name" value="Nucleotide cyclase"/>
    <property type="match status" value="1"/>
</dbReference>
<comment type="caution">
    <text evidence="1">The sequence shown here is derived from an EMBL/GenBank/DDBJ whole genome shotgun (WGS) entry which is preliminary data.</text>
</comment>
<dbReference type="AlphaFoldDB" id="A0A645FM84"/>
<protein>
    <recommendedName>
        <fullName evidence="2">GGDEF domain-containing protein</fullName>
    </recommendedName>
</protein>
<proteinExistence type="predicted"/>
<reference evidence="1" key="1">
    <citation type="submission" date="2019-08" db="EMBL/GenBank/DDBJ databases">
        <authorList>
            <person name="Kucharzyk K."/>
            <person name="Murdoch R.W."/>
            <person name="Higgins S."/>
            <person name="Loffler F."/>
        </authorList>
    </citation>
    <scope>NUCLEOTIDE SEQUENCE</scope>
</reference>
<accession>A0A645FM84</accession>
<sequence>MAVCEGIRDQLRVMNCPLQPELQLTASFGIAKYNRMMSAVKLFVHADIALYDAKIDRDKICIFTKEDNDRSV</sequence>
<dbReference type="Gene3D" id="3.30.70.270">
    <property type="match status" value="1"/>
</dbReference>
<gene>
    <name evidence="1" type="ORF">SDC9_160624</name>
</gene>
<dbReference type="EMBL" id="VSSQ01059800">
    <property type="protein sequence ID" value="MPN13303.1"/>
    <property type="molecule type" value="Genomic_DNA"/>
</dbReference>
<name>A0A645FM84_9ZZZZ</name>
<evidence type="ECO:0000313" key="1">
    <source>
        <dbReference type="EMBL" id="MPN13303.1"/>
    </source>
</evidence>
<dbReference type="InterPro" id="IPR029787">
    <property type="entry name" value="Nucleotide_cyclase"/>
</dbReference>
<organism evidence="1">
    <name type="scientific">bioreactor metagenome</name>
    <dbReference type="NCBI Taxonomy" id="1076179"/>
    <lineage>
        <taxon>unclassified sequences</taxon>
        <taxon>metagenomes</taxon>
        <taxon>ecological metagenomes</taxon>
    </lineage>
</organism>